<evidence type="ECO:0000313" key="2">
    <source>
        <dbReference type="EMBL" id="PWA33037.1"/>
    </source>
</evidence>
<keyword evidence="3" id="KW-1185">Reference proteome</keyword>
<dbReference type="Proteomes" id="UP000250572">
    <property type="component" value="Unassembled WGS sequence"/>
</dbReference>
<evidence type="ECO:0000256" key="1">
    <source>
        <dbReference type="SAM" id="MobiDB-lite"/>
    </source>
</evidence>
<accession>A0A315WB33</accession>
<protein>
    <submittedName>
        <fullName evidence="2">Uncharacterized protein</fullName>
    </submittedName>
</protein>
<proteinExistence type="predicted"/>
<sequence>MSDYKRQRTGSREAVKTAEPHEEPNEHVTIGQIQANNSSDDSNERQRERRRQTTTTTLHRGGYVLGCVPSQRWRHCTVPSCSRPRRYSEFQC</sequence>
<organism evidence="2 3">
    <name type="scientific">Gambusia affinis</name>
    <name type="common">Western mosquitofish</name>
    <name type="synonym">Heterandria affinis</name>
    <dbReference type="NCBI Taxonomy" id="33528"/>
    <lineage>
        <taxon>Eukaryota</taxon>
        <taxon>Metazoa</taxon>
        <taxon>Chordata</taxon>
        <taxon>Craniata</taxon>
        <taxon>Vertebrata</taxon>
        <taxon>Euteleostomi</taxon>
        <taxon>Actinopterygii</taxon>
        <taxon>Neopterygii</taxon>
        <taxon>Teleostei</taxon>
        <taxon>Neoteleostei</taxon>
        <taxon>Acanthomorphata</taxon>
        <taxon>Ovalentaria</taxon>
        <taxon>Atherinomorphae</taxon>
        <taxon>Cyprinodontiformes</taxon>
        <taxon>Poeciliidae</taxon>
        <taxon>Poeciliinae</taxon>
        <taxon>Gambusia</taxon>
    </lineage>
</organism>
<feature type="compositionally biased region" description="Polar residues" evidence="1">
    <location>
        <begin position="31"/>
        <end position="40"/>
    </location>
</feature>
<feature type="region of interest" description="Disordered" evidence="1">
    <location>
        <begin position="1"/>
        <end position="57"/>
    </location>
</feature>
<comment type="caution">
    <text evidence="2">The sequence shown here is derived from an EMBL/GenBank/DDBJ whole genome shotgun (WGS) entry which is preliminary data.</text>
</comment>
<dbReference type="EMBL" id="NHOQ01000086">
    <property type="protein sequence ID" value="PWA33037.1"/>
    <property type="molecule type" value="Genomic_DNA"/>
</dbReference>
<dbReference type="AlphaFoldDB" id="A0A315WB33"/>
<reference evidence="2 3" key="1">
    <citation type="journal article" date="2018" name="G3 (Bethesda)">
        <title>A High-Quality Reference Genome for the Invasive Mosquitofish Gambusia affinis Using a Chicago Library.</title>
        <authorList>
            <person name="Hoffberg S.L."/>
            <person name="Troendle N.J."/>
            <person name="Glenn T.C."/>
            <person name="Mahmud O."/>
            <person name="Louha S."/>
            <person name="Chalopin D."/>
            <person name="Bennetzen J.L."/>
            <person name="Mauricio R."/>
        </authorList>
    </citation>
    <scope>NUCLEOTIDE SEQUENCE [LARGE SCALE GENOMIC DNA]</scope>
    <source>
        <strain evidence="2">NE01/NJP1002.9</strain>
        <tissue evidence="2">Muscle</tissue>
    </source>
</reference>
<evidence type="ECO:0000313" key="3">
    <source>
        <dbReference type="Proteomes" id="UP000250572"/>
    </source>
</evidence>
<name>A0A315WB33_GAMAF</name>
<feature type="compositionally biased region" description="Basic and acidic residues" evidence="1">
    <location>
        <begin position="1"/>
        <end position="26"/>
    </location>
</feature>
<gene>
    <name evidence="2" type="ORF">CCH79_00013043</name>
</gene>